<evidence type="ECO:0008006" key="3">
    <source>
        <dbReference type="Google" id="ProtNLM"/>
    </source>
</evidence>
<dbReference type="InterPro" id="IPR014988">
    <property type="entry name" value="Uncharacterised_YqcI/YcgG"/>
</dbReference>
<sequence>MGALYEKHSLDAEITNLPQWKQQAYQTFTSMLIDTNTYPCVPARQGFLDNQLRFCFVSDPRETSASEELATALKTYGNHARSFGNYTSLAVFFETPEDMIRNYSVEDYRNLFWNALNQVTAYDEQPWPEAIPQEPEHHEWEFCFAGEPYFAFCATPAHRKRKSRYFPYFMIAFQPRWVFEDLNGNTTFGRKMKNIIRKRLLQYDGVPGHPDLKWYGEEDNHEWKQYFLSDDDESPSKCPFMRMKEKMSSFLQ</sequence>
<dbReference type="RefSeq" id="WP_073008221.1">
    <property type="nucleotide sequence ID" value="NZ_FQXD01000007.1"/>
</dbReference>
<keyword evidence="2" id="KW-1185">Reference proteome</keyword>
<dbReference type="EMBL" id="FQXD01000007">
    <property type="protein sequence ID" value="SHH45566.1"/>
    <property type="molecule type" value="Genomic_DNA"/>
</dbReference>
<dbReference type="PANTHER" id="PTHR40045:SF1">
    <property type="entry name" value="YQCI_YCGG FAMILY PROTEIN"/>
    <property type="match status" value="1"/>
</dbReference>
<dbReference type="AlphaFoldDB" id="A0A1M5T4D9"/>
<organism evidence="1 2">
    <name type="scientific">Virgibacillus chiguensis</name>
    <dbReference type="NCBI Taxonomy" id="411959"/>
    <lineage>
        <taxon>Bacteria</taxon>
        <taxon>Bacillati</taxon>
        <taxon>Bacillota</taxon>
        <taxon>Bacilli</taxon>
        <taxon>Bacillales</taxon>
        <taxon>Bacillaceae</taxon>
        <taxon>Virgibacillus</taxon>
    </lineage>
</organism>
<protein>
    <recommendedName>
        <fullName evidence="3">YqcI/YcgG family protein</fullName>
    </recommendedName>
</protein>
<dbReference type="Pfam" id="PF08892">
    <property type="entry name" value="YqcI_YcgG"/>
    <property type="match status" value="1"/>
</dbReference>
<name>A0A1M5T4D9_9BACI</name>
<reference evidence="2" key="1">
    <citation type="submission" date="2016-11" db="EMBL/GenBank/DDBJ databases">
        <authorList>
            <person name="Varghese N."/>
            <person name="Submissions S."/>
        </authorList>
    </citation>
    <scope>NUCLEOTIDE SEQUENCE [LARGE SCALE GENOMIC DNA]</scope>
    <source>
        <strain evidence="2">CGMCC 1.6496</strain>
    </source>
</reference>
<dbReference type="PANTHER" id="PTHR40045">
    <property type="entry name" value="YCGG FAMILY PROTEIN"/>
    <property type="match status" value="1"/>
</dbReference>
<accession>A0A1M5T4D9</accession>
<gene>
    <name evidence="1" type="ORF">SAMN05421807_107110</name>
</gene>
<proteinExistence type="predicted"/>
<evidence type="ECO:0000313" key="1">
    <source>
        <dbReference type="EMBL" id="SHH45566.1"/>
    </source>
</evidence>
<dbReference type="OrthoDB" id="112290at2"/>
<evidence type="ECO:0000313" key="2">
    <source>
        <dbReference type="Proteomes" id="UP000184079"/>
    </source>
</evidence>
<dbReference type="Proteomes" id="UP000184079">
    <property type="component" value="Unassembled WGS sequence"/>
</dbReference>